<keyword evidence="3" id="KW-1185">Reference proteome</keyword>
<gene>
    <name evidence="2" type="ORF">GBAR_LOCUS17849</name>
</gene>
<comment type="caution">
    <text evidence="2">The sequence shown here is derived from an EMBL/GenBank/DDBJ whole genome shotgun (WGS) entry which is preliminary data.</text>
</comment>
<name>A0AA35SLW5_GEOBA</name>
<sequence>RVPKQQQAKKATAHNGDGPFAPGKHRLYIVRNYGIPSLLSPTQLLQPATVPRDLISAGHTHCCTVCNPKHTRAIVFSARKLIRPRLRPVNILRVKT</sequence>
<feature type="non-terminal residue" evidence="2">
    <location>
        <position position="1"/>
    </location>
</feature>
<proteinExistence type="predicted"/>
<reference evidence="2" key="1">
    <citation type="submission" date="2023-03" db="EMBL/GenBank/DDBJ databases">
        <authorList>
            <person name="Steffen K."/>
            <person name="Cardenas P."/>
        </authorList>
    </citation>
    <scope>NUCLEOTIDE SEQUENCE</scope>
</reference>
<dbReference type="AlphaFoldDB" id="A0AA35SLW5"/>
<protein>
    <submittedName>
        <fullName evidence="2">Uncharacterized protein</fullName>
    </submittedName>
</protein>
<evidence type="ECO:0000313" key="2">
    <source>
        <dbReference type="EMBL" id="CAI8031457.1"/>
    </source>
</evidence>
<evidence type="ECO:0000313" key="3">
    <source>
        <dbReference type="Proteomes" id="UP001174909"/>
    </source>
</evidence>
<feature type="region of interest" description="Disordered" evidence="1">
    <location>
        <begin position="1"/>
        <end position="22"/>
    </location>
</feature>
<feature type="non-terminal residue" evidence="2">
    <location>
        <position position="96"/>
    </location>
</feature>
<organism evidence="2 3">
    <name type="scientific">Geodia barretti</name>
    <name type="common">Barrett's horny sponge</name>
    <dbReference type="NCBI Taxonomy" id="519541"/>
    <lineage>
        <taxon>Eukaryota</taxon>
        <taxon>Metazoa</taxon>
        <taxon>Porifera</taxon>
        <taxon>Demospongiae</taxon>
        <taxon>Heteroscleromorpha</taxon>
        <taxon>Tetractinellida</taxon>
        <taxon>Astrophorina</taxon>
        <taxon>Geodiidae</taxon>
        <taxon>Geodia</taxon>
    </lineage>
</organism>
<dbReference type="EMBL" id="CASHTH010002538">
    <property type="protein sequence ID" value="CAI8031457.1"/>
    <property type="molecule type" value="Genomic_DNA"/>
</dbReference>
<evidence type="ECO:0000256" key="1">
    <source>
        <dbReference type="SAM" id="MobiDB-lite"/>
    </source>
</evidence>
<dbReference type="Proteomes" id="UP001174909">
    <property type="component" value="Unassembled WGS sequence"/>
</dbReference>
<accession>A0AA35SLW5</accession>